<dbReference type="EMBL" id="JBDIME010000032">
    <property type="protein sequence ID" value="MEN2792730.1"/>
    <property type="molecule type" value="Genomic_DNA"/>
</dbReference>
<gene>
    <name evidence="2" type="ORF">ABC974_24085</name>
</gene>
<protein>
    <submittedName>
        <fullName evidence="2">Glutaminyl-peptide cyclotransferase</fullName>
    </submittedName>
</protein>
<dbReference type="Pfam" id="PF05096">
    <property type="entry name" value="Glu_cyclase_2"/>
    <property type="match status" value="1"/>
</dbReference>
<comment type="caution">
    <text evidence="2">The sequence shown here is derived from an EMBL/GenBank/DDBJ whole genome shotgun (WGS) entry which is preliminary data.</text>
</comment>
<proteinExistence type="predicted"/>
<dbReference type="InterPro" id="IPR011044">
    <property type="entry name" value="Quino_amine_DH_bsu"/>
</dbReference>
<evidence type="ECO:0000313" key="2">
    <source>
        <dbReference type="EMBL" id="MEN2792730.1"/>
    </source>
</evidence>
<dbReference type="InterPro" id="IPR007788">
    <property type="entry name" value="QCT"/>
</dbReference>
<evidence type="ECO:0000256" key="1">
    <source>
        <dbReference type="SAM" id="SignalP"/>
    </source>
</evidence>
<feature type="signal peptide" evidence="1">
    <location>
        <begin position="1"/>
        <end position="19"/>
    </location>
</feature>
<keyword evidence="3" id="KW-1185">Reference proteome</keyword>
<feature type="chain" id="PRO_5046395620" evidence="1">
    <location>
        <begin position="20"/>
        <end position="257"/>
    </location>
</feature>
<dbReference type="Gene3D" id="2.130.10.10">
    <property type="entry name" value="YVTN repeat-like/Quinoprotein amine dehydrogenase"/>
    <property type="match status" value="1"/>
</dbReference>
<dbReference type="PANTHER" id="PTHR31270">
    <property type="entry name" value="GLUTAMINYL-PEPTIDE CYCLOTRANSFERASE"/>
    <property type="match status" value="1"/>
</dbReference>
<name>A0ABU9YA94_9SPHN</name>
<dbReference type="SUPFAM" id="SSF50969">
    <property type="entry name" value="YVTN repeat-like/Quinoprotein amine dehydrogenase"/>
    <property type="match status" value="1"/>
</dbReference>
<dbReference type="RefSeq" id="WP_343891084.1">
    <property type="nucleotide sequence ID" value="NZ_BAAAEH010000038.1"/>
</dbReference>
<accession>A0ABU9YA94</accession>
<reference evidence="2 3" key="1">
    <citation type="submission" date="2024-05" db="EMBL/GenBank/DDBJ databases">
        <authorList>
            <person name="Liu Q."/>
            <person name="Xin Y.-H."/>
        </authorList>
    </citation>
    <scope>NUCLEOTIDE SEQUENCE [LARGE SCALE GENOMIC DNA]</scope>
    <source>
        <strain evidence="2 3">CGMCC 1.10181</strain>
    </source>
</reference>
<organism evidence="2 3">
    <name type="scientific">Sphingomonas oligophenolica</name>
    <dbReference type="NCBI Taxonomy" id="301154"/>
    <lineage>
        <taxon>Bacteria</taxon>
        <taxon>Pseudomonadati</taxon>
        <taxon>Pseudomonadota</taxon>
        <taxon>Alphaproteobacteria</taxon>
        <taxon>Sphingomonadales</taxon>
        <taxon>Sphingomonadaceae</taxon>
        <taxon>Sphingomonas</taxon>
    </lineage>
</organism>
<dbReference type="InterPro" id="IPR015943">
    <property type="entry name" value="WD40/YVTN_repeat-like_dom_sf"/>
</dbReference>
<evidence type="ECO:0000313" key="3">
    <source>
        <dbReference type="Proteomes" id="UP001419910"/>
    </source>
</evidence>
<sequence length="257" mass="28600">MIRKLACLFLLLAAAPAPPAPESRPVPNDPAEIVRTLPHDPHAFTEGLFYRDGYFYESTGEVGHSTIRKVNVETGKVVRSVTIPPPYFGEGIVAFGKELFSLTWQQQIGFRWSIDTMRKRGVFHYPGEGWALTTDGKFIIMSDGTASLRFLDPVTLIERRRLDVTADGVPVDQLNELEYVDGEILANVWRTNDIVRIDPATGHVIGWIDVSALAATIHASDPDAVPNGIAWDAAGRRLFVTGKDWPVMFVIKPPRRH</sequence>
<dbReference type="Proteomes" id="UP001419910">
    <property type="component" value="Unassembled WGS sequence"/>
</dbReference>
<keyword evidence="1" id="KW-0732">Signal</keyword>
<dbReference type="PANTHER" id="PTHR31270:SF1">
    <property type="entry name" value="GLUTAMINYL-PEPTIDE CYCLOTRANSFERASE"/>
    <property type="match status" value="1"/>
</dbReference>